<gene>
    <name evidence="2" type="ORF">DU000_06400</name>
</gene>
<name>A0A368L5M4_9BURK</name>
<keyword evidence="3" id="KW-1185">Reference proteome</keyword>
<dbReference type="AlphaFoldDB" id="A0A368L5M4"/>
<dbReference type="NCBIfam" id="TIGR01167">
    <property type="entry name" value="LPXTG_anchor"/>
    <property type="match status" value="1"/>
</dbReference>
<reference evidence="2 3" key="1">
    <citation type="journal article" date="2018" name="Int. J. Syst. Evol. Microbiol.">
        <title>Parvibium lacunae gen. nov., sp. nov., a new member of the family Alcaligenaceae isolated from a freshwater pond.</title>
        <authorList>
            <person name="Chen W.M."/>
            <person name="Xie P.B."/>
            <person name="Hsu M.Y."/>
            <person name="Sheu S.Y."/>
        </authorList>
    </citation>
    <scope>NUCLEOTIDE SEQUENCE [LARGE SCALE GENOMIC DNA]</scope>
    <source>
        <strain evidence="2 3">KMB9</strain>
    </source>
</reference>
<evidence type="ECO:0000313" key="2">
    <source>
        <dbReference type="EMBL" id="RCS58440.1"/>
    </source>
</evidence>
<protein>
    <submittedName>
        <fullName evidence="2">LPXTG cell wall anchor domain-containing protein</fullName>
    </submittedName>
</protein>
<sequence length="51" mass="5602">MLTQCSPPAQCLLGYFLTESISFPNTNTKKNDFLYLAGLAIVISHGSFVSY</sequence>
<feature type="transmembrane region" description="Helical" evidence="1">
    <location>
        <begin position="33"/>
        <end position="50"/>
    </location>
</feature>
<evidence type="ECO:0000313" key="3">
    <source>
        <dbReference type="Proteomes" id="UP000252357"/>
    </source>
</evidence>
<keyword evidence="1" id="KW-1133">Transmembrane helix</keyword>
<dbReference type="Proteomes" id="UP000252357">
    <property type="component" value="Unassembled WGS sequence"/>
</dbReference>
<organism evidence="2 3">
    <name type="scientific">Parvibium lacunae</name>
    <dbReference type="NCBI Taxonomy" id="1888893"/>
    <lineage>
        <taxon>Bacteria</taxon>
        <taxon>Pseudomonadati</taxon>
        <taxon>Pseudomonadota</taxon>
        <taxon>Betaproteobacteria</taxon>
        <taxon>Burkholderiales</taxon>
        <taxon>Alcaligenaceae</taxon>
        <taxon>Parvibium</taxon>
    </lineage>
</organism>
<comment type="caution">
    <text evidence="2">The sequence shown here is derived from an EMBL/GenBank/DDBJ whole genome shotgun (WGS) entry which is preliminary data.</text>
</comment>
<evidence type="ECO:0000256" key="1">
    <source>
        <dbReference type="SAM" id="Phobius"/>
    </source>
</evidence>
<dbReference type="EMBL" id="QPGB01000002">
    <property type="protein sequence ID" value="RCS58440.1"/>
    <property type="molecule type" value="Genomic_DNA"/>
</dbReference>
<keyword evidence="1" id="KW-0472">Membrane</keyword>
<accession>A0A368L5M4</accession>
<proteinExistence type="predicted"/>
<keyword evidence="1" id="KW-0812">Transmembrane</keyword>